<keyword evidence="2" id="KW-1133">Transmembrane helix</keyword>
<evidence type="ECO:0000313" key="5">
    <source>
        <dbReference type="Proteomes" id="UP001642482"/>
    </source>
</evidence>
<sequence length="354" mass="36874">MRLTLGSLLAFTLAGHAAVLEPRASTSATITSFPGPWVTIDTNGHVATVTPVHSGSTTLSAPPSVLTQHTAYILSLNGKATTTTASPPVASATGAGTAGAFMKCSGGQDAVTDSQAPFCQPRQGTQLTPNLTYYVTWDPSGFTSNETLVLEAEFGGNGAAAAGESGFATSALQAASGFYAWTIDSTFVSAHGSGSSHVNVTFSLVYNQSTIPDPDSEIRTVRLSGPSVLVTNNPQVPSKHHHHVSAVAIAVPVVVGAAVLVLLGFCVWSYRHHGHLPCIGGLVSRRTSSFSAKGYGVRQSYGQRTGGSQNTGTYGPGFGDSRNGRTAFYENNASPPTRGNAFRDELKRQESERR</sequence>
<dbReference type="EMBL" id="CAWUHD010000081">
    <property type="protein sequence ID" value="CAK7228721.1"/>
    <property type="molecule type" value="Genomic_DNA"/>
</dbReference>
<feature type="chain" id="PRO_5046805621" evidence="3">
    <location>
        <begin position="18"/>
        <end position="354"/>
    </location>
</feature>
<feature type="compositionally biased region" description="Basic and acidic residues" evidence="1">
    <location>
        <begin position="341"/>
        <end position="354"/>
    </location>
</feature>
<feature type="compositionally biased region" description="Polar residues" evidence="1">
    <location>
        <begin position="300"/>
        <end position="313"/>
    </location>
</feature>
<evidence type="ECO:0000313" key="4">
    <source>
        <dbReference type="EMBL" id="CAK7228721.1"/>
    </source>
</evidence>
<keyword evidence="2" id="KW-0812">Transmembrane</keyword>
<dbReference type="Proteomes" id="UP001642482">
    <property type="component" value="Unassembled WGS sequence"/>
</dbReference>
<evidence type="ECO:0000256" key="1">
    <source>
        <dbReference type="SAM" id="MobiDB-lite"/>
    </source>
</evidence>
<name>A0ABP0CB64_9PEZI</name>
<reference evidence="4 5" key="1">
    <citation type="submission" date="2024-01" db="EMBL/GenBank/DDBJ databases">
        <authorList>
            <person name="Allen C."/>
            <person name="Tagirdzhanova G."/>
        </authorList>
    </citation>
    <scope>NUCLEOTIDE SEQUENCE [LARGE SCALE GENOMIC DNA]</scope>
</reference>
<comment type="caution">
    <text evidence="4">The sequence shown here is derived from an EMBL/GenBank/DDBJ whole genome shotgun (WGS) entry which is preliminary data.</text>
</comment>
<dbReference type="InterPro" id="IPR028000">
    <property type="entry name" value="Pma1"/>
</dbReference>
<keyword evidence="5" id="KW-1185">Reference proteome</keyword>
<dbReference type="Pfam" id="PF14610">
    <property type="entry name" value="Psg1"/>
    <property type="match status" value="1"/>
</dbReference>
<feature type="region of interest" description="Disordered" evidence="1">
    <location>
        <begin position="298"/>
        <end position="354"/>
    </location>
</feature>
<organism evidence="4 5">
    <name type="scientific">Sporothrix eucalyptigena</name>
    <dbReference type="NCBI Taxonomy" id="1812306"/>
    <lineage>
        <taxon>Eukaryota</taxon>
        <taxon>Fungi</taxon>
        <taxon>Dikarya</taxon>
        <taxon>Ascomycota</taxon>
        <taxon>Pezizomycotina</taxon>
        <taxon>Sordariomycetes</taxon>
        <taxon>Sordariomycetidae</taxon>
        <taxon>Ophiostomatales</taxon>
        <taxon>Ophiostomataceae</taxon>
        <taxon>Sporothrix</taxon>
    </lineage>
</organism>
<keyword evidence="2" id="KW-0472">Membrane</keyword>
<feature type="signal peptide" evidence="3">
    <location>
        <begin position="1"/>
        <end position="17"/>
    </location>
</feature>
<gene>
    <name evidence="4" type="ORF">SEUCBS140593_007007</name>
</gene>
<proteinExistence type="predicted"/>
<protein>
    <submittedName>
        <fullName evidence="4">Uncharacterized protein</fullName>
    </submittedName>
</protein>
<evidence type="ECO:0000256" key="3">
    <source>
        <dbReference type="SAM" id="SignalP"/>
    </source>
</evidence>
<accession>A0ABP0CB64</accession>
<feature type="transmembrane region" description="Helical" evidence="2">
    <location>
        <begin position="244"/>
        <end position="268"/>
    </location>
</feature>
<keyword evidence="3" id="KW-0732">Signal</keyword>
<evidence type="ECO:0000256" key="2">
    <source>
        <dbReference type="SAM" id="Phobius"/>
    </source>
</evidence>